<evidence type="ECO:0000313" key="1">
    <source>
        <dbReference type="EMBL" id="KAJ9587040.1"/>
    </source>
</evidence>
<dbReference type="AlphaFoldDB" id="A0AAD7ZUT4"/>
<dbReference type="Proteomes" id="UP001233999">
    <property type="component" value="Unassembled WGS sequence"/>
</dbReference>
<reference evidence="1" key="1">
    <citation type="journal article" date="2023" name="IScience">
        <title>Live-bearing cockroach genome reveals convergent evolutionary mechanisms linked to viviparity in insects and beyond.</title>
        <authorList>
            <person name="Fouks B."/>
            <person name="Harrison M.C."/>
            <person name="Mikhailova A.A."/>
            <person name="Marchal E."/>
            <person name="English S."/>
            <person name="Carruthers M."/>
            <person name="Jennings E.C."/>
            <person name="Chiamaka E.L."/>
            <person name="Frigard R.A."/>
            <person name="Pippel M."/>
            <person name="Attardo G.M."/>
            <person name="Benoit J.B."/>
            <person name="Bornberg-Bauer E."/>
            <person name="Tobe S.S."/>
        </authorList>
    </citation>
    <scope>NUCLEOTIDE SEQUENCE</scope>
    <source>
        <strain evidence="1">Stay&amp;Tobe</strain>
    </source>
</reference>
<protein>
    <submittedName>
        <fullName evidence="1">Uncharacterized protein</fullName>
    </submittedName>
</protein>
<proteinExistence type="predicted"/>
<keyword evidence="2" id="KW-1185">Reference proteome</keyword>
<organism evidence="1 2">
    <name type="scientific">Diploptera punctata</name>
    <name type="common">Pacific beetle cockroach</name>
    <dbReference type="NCBI Taxonomy" id="6984"/>
    <lineage>
        <taxon>Eukaryota</taxon>
        <taxon>Metazoa</taxon>
        <taxon>Ecdysozoa</taxon>
        <taxon>Arthropoda</taxon>
        <taxon>Hexapoda</taxon>
        <taxon>Insecta</taxon>
        <taxon>Pterygota</taxon>
        <taxon>Neoptera</taxon>
        <taxon>Polyneoptera</taxon>
        <taxon>Dictyoptera</taxon>
        <taxon>Blattodea</taxon>
        <taxon>Blaberoidea</taxon>
        <taxon>Blaberidae</taxon>
        <taxon>Diplopterinae</taxon>
        <taxon>Diploptera</taxon>
    </lineage>
</organism>
<dbReference type="EMBL" id="JASPKZ010006812">
    <property type="protein sequence ID" value="KAJ9587040.1"/>
    <property type="molecule type" value="Genomic_DNA"/>
</dbReference>
<gene>
    <name evidence="1" type="ORF">L9F63_019382</name>
</gene>
<evidence type="ECO:0000313" key="2">
    <source>
        <dbReference type="Proteomes" id="UP001233999"/>
    </source>
</evidence>
<feature type="non-terminal residue" evidence="1">
    <location>
        <position position="1"/>
    </location>
</feature>
<accession>A0AAD7ZUT4</accession>
<feature type="non-terminal residue" evidence="1">
    <location>
        <position position="56"/>
    </location>
</feature>
<comment type="caution">
    <text evidence="1">The sequence shown here is derived from an EMBL/GenBank/DDBJ whole genome shotgun (WGS) entry which is preliminary data.</text>
</comment>
<name>A0AAD7ZUT4_DIPPU</name>
<sequence length="56" mass="6450">VAGNRCYVCVPSSGQWRDDALLLFPDPLQCDHFNTADKRFIRECPPQYPSCLTYKN</sequence>
<reference evidence="1" key="2">
    <citation type="submission" date="2023-05" db="EMBL/GenBank/DDBJ databases">
        <authorList>
            <person name="Fouks B."/>
        </authorList>
    </citation>
    <scope>NUCLEOTIDE SEQUENCE</scope>
    <source>
        <strain evidence="1">Stay&amp;Tobe</strain>
        <tissue evidence="1">Testes</tissue>
    </source>
</reference>